<dbReference type="OrthoDB" id="29555at2759"/>
<organism evidence="5 6">
    <name type="scientific">Entamoeba invadens IP1</name>
    <dbReference type="NCBI Taxonomy" id="370355"/>
    <lineage>
        <taxon>Eukaryota</taxon>
        <taxon>Amoebozoa</taxon>
        <taxon>Evosea</taxon>
        <taxon>Archamoebae</taxon>
        <taxon>Mastigamoebida</taxon>
        <taxon>Entamoebidae</taxon>
        <taxon>Entamoeba</taxon>
    </lineage>
</organism>
<dbReference type="SUPFAM" id="SSF54928">
    <property type="entry name" value="RNA-binding domain, RBD"/>
    <property type="match status" value="1"/>
</dbReference>
<feature type="compositionally biased region" description="Basic and acidic residues" evidence="3">
    <location>
        <begin position="208"/>
        <end position="245"/>
    </location>
</feature>
<dbReference type="AlphaFoldDB" id="L7FK04"/>
<reference evidence="5 6" key="1">
    <citation type="submission" date="2012-10" db="EMBL/GenBank/DDBJ databases">
        <authorList>
            <person name="Zafar N."/>
            <person name="Inman J."/>
            <person name="Hall N."/>
            <person name="Lorenzi H."/>
            <person name="Caler E."/>
        </authorList>
    </citation>
    <scope>NUCLEOTIDE SEQUENCE [LARGE SCALE GENOMIC DNA]</scope>
    <source>
        <strain evidence="5 6">IP1</strain>
    </source>
</reference>
<dbReference type="InterPro" id="IPR035979">
    <property type="entry name" value="RBD_domain_sf"/>
</dbReference>
<dbReference type="InterPro" id="IPR012677">
    <property type="entry name" value="Nucleotide-bd_a/b_plait_sf"/>
</dbReference>
<evidence type="ECO:0000256" key="1">
    <source>
        <dbReference type="ARBA" id="ARBA00022884"/>
    </source>
</evidence>
<feature type="compositionally biased region" description="Low complexity" evidence="3">
    <location>
        <begin position="276"/>
        <end position="286"/>
    </location>
</feature>
<evidence type="ECO:0000313" key="6">
    <source>
        <dbReference type="Proteomes" id="UP000014680"/>
    </source>
</evidence>
<name>L7FK04_ENTIV</name>
<accession>L7FK04</accession>
<evidence type="ECO:0000259" key="4">
    <source>
        <dbReference type="PROSITE" id="PS50102"/>
    </source>
</evidence>
<dbReference type="Pfam" id="PF00076">
    <property type="entry name" value="RRM_1"/>
    <property type="match status" value="1"/>
</dbReference>
<evidence type="ECO:0000313" key="5">
    <source>
        <dbReference type="EMBL" id="ELP84885.1"/>
    </source>
</evidence>
<sequence>MSERKKSERSRSRSRSRSESRGATKDEKERPSRTLFAHNISYNVPETEIKELFSKYGELKKVFSKIDDRGIAFITYYDIRAAEKAHNDLDNLKLNGRTIKVHYSLPKGNEINQPEVIENHANLYVMFKSCTVRPSRGEAFEFFSQFGEVTEVRDSSDPTVKFVEYYDSRHSARALKESKGMSFKGGVIEIRYASFSKKDVERIEQSRERIKGLRDDGKDRSKTDRETSSRERDSVRERESNEPKRLIIPPHLLQGPVLYQGYSYYTQQQYEYNPSQIPQQPQQYPPYRDDTNKNSFGYPQISQQPNSSTQSYNSPYGANSYQYYQPVQQFPGPQAQTMPPTQKDKSPY</sequence>
<feature type="compositionally biased region" description="Polar residues" evidence="3">
    <location>
        <begin position="293"/>
        <end position="328"/>
    </location>
</feature>
<feature type="region of interest" description="Disordered" evidence="3">
    <location>
        <begin position="208"/>
        <end position="248"/>
    </location>
</feature>
<dbReference type="GO" id="GO:0003723">
    <property type="term" value="F:RNA binding"/>
    <property type="evidence" value="ECO:0007669"/>
    <property type="project" value="UniProtKB-UniRule"/>
</dbReference>
<evidence type="ECO:0000256" key="3">
    <source>
        <dbReference type="SAM" id="MobiDB-lite"/>
    </source>
</evidence>
<dbReference type="PROSITE" id="PS50102">
    <property type="entry name" value="RRM"/>
    <property type="match status" value="2"/>
</dbReference>
<dbReference type="Proteomes" id="UP000014680">
    <property type="component" value="Unassembled WGS sequence"/>
</dbReference>
<dbReference type="KEGG" id="eiv:EIN_284710"/>
<feature type="region of interest" description="Disordered" evidence="3">
    <location>
        <begin position="1"/>
        <end position="34"/>
    </location>
</feature>
<keyword evidence="1 2" id="KW-0694">RNA-binding</keyword>
<dbReference type="EMBL" id="KB207106">
    <property type="protein sequence ID" value="ELP84885.1"/>
    <property type="molecule type" value="Genomic_DNA"/>
</dbReference>
<dbReference type="GeneID" id="14883803"/>
<dbReference type="VEuPathDB" id="AmoebaDB:EIN_284710"/>
<dbReference type="SMART" id="SM00360">
    <property type="entry name" value="RRM"/>
    <property type="match status" value="2"/>
</dbReference>
<gene>
    <name evidence="5" type="ORF">EIN_284710</name>
</gene>
<keyword evidence="6" id="KW-1185">Reference proteome</keyword>
<dbReference type="RefSeq" id="XP_004184231.1">
    <property type="nucleotide sequence ID" value="XM_004184183.1"/>
</dbReference>
<proteinExistence type="predicted"/>
<dbReference type="OMA" id="VIENHAN"/>
<feature type="compositionally biased region" description="Basic and acidic residues" evidence="3">
    <location>
        <begin position="1"/>
        <end position="32"/>
    </location>
</feature>
<evidence type="ECO:0000256" key="2">
    <source>
        <dbReference type="PROSITE-ProRule" id="PRU00176"/>
    </source>
</evidence>
<feature type="region of interest" description="Disordered" evidence="3">
    <location>
        <begin position="276"/>
        <end position="348"/>
    </location>
</feature>
<dbReference type="InterPro" id="IPR000504">
    <property type="entry name" value="RRM_dom"/>
</dbReference>
<feature type="domain" description="RRM" evidence="4">
    <location>
        <begin position="33"/>
        <end position="106"/>
    </location>
</feature>
<dbReference type="Gene3D" id="3.30.70.330">
    <property type="match status" value="2"/>
</dbReference>
<protein>
    <submittedName>
        <fullName evidence="5">RNA-binding protein, putative</fullName>
    </submittedName>
</protein>
<dbReference type="PANTHER" id="PTHR23189">
    <property type="entry name" value="RNA RECOGNITION MOTIF-CONTAINING"/>
    <property type="match status" value="1"/>
</dbReference>
<feature type="domain" description="RRM" evidence="4">
    <location>
        <begin position="121"/>
        <end position="195"/>
    </location>
</feature>